<dbReference type="OrthoDB" id="5428071at2759"/>
<accession>G9N3I4</accession>
<proteinExistence type="predicted"/>
<dbReference type="Gene3D" id="1.10.287.1400">
    <property type="match status" value="1"/>
</dbReference>
<evidence type="ECO:0000313" key="2">
    <source>
        <dbReference type="Proteomes" id="UP000007115"/>
    </source>
</evidence>
<dbReference type="GO" id="GO:0009098">
    <property type="term" value="P:L-leucine biosynthetic process"/>
    <property type="evidence" value="ECO:0007669"/>
    <property type="project" value="TreeGrafter"/>
</dbReference>
<dbReference type="AlphaFoldDB" id="G9N3I4"/>
<dbReference type="PANTHER" id="PTHR46911">
    <property type="match status" value="1"/>
</dbReference>
<dbReference type="EMBL" id="ABDF02000085">
    <property type="protein sequence ID" value="EHK18868.1"/>
    <property type="molecule type" value="Genomic_DNA"/>
</dbReference>
<dbReference type="InParanoid" id="G9N3I4"/>
<name>G9N3I4_HYPVG</name>
<sequence>MTAAVLWTQVSRLKRPAMIEMRASGRVISTWGPWALIFTDSVHIHPNIESSDLGSIIDTIENCKKTPVHQRAPYGDSLVVCAFSGSHQEAIKKGFSAACLGRELLAKEITDLFEETYFLTENPRFSIVDYSVTTDRSRSPAPVAPSKIPVTKHLMRVFNGVISFDGKKLKLQSRSNGPISGLANATRMWYRAH</sequence>
<dbReference type="GeneID" id="25796887"/>
<gene>
    <name evidence="1" type="ORF">TRIVIDRAFT_66894</name>
</gene>
<keyword evidence="2" id="KW-1185">Reference proteome</keyword>
<dbReference type="GO" id="GO:0003852">
    <property type="term" value="F:2-isopropylmalate synthase activity"/>
    <property type="evidence" value="ECO:0007669"/>
    <property type="project" value="TreeGrafter"/>
</dbReference>
<organism evidence="1 2">
    <name type="scientific">Hypocrea virens (strain Gv29-8 / FGSC 10586)</name>
    <name type="common">Gliocladium virens</name>
    <name type="synonym">Trichoderma virens</name>
    <dbReference type="NCBI Taxonomy" id="413071"/>
    <lineage>
        <taxon>Eukaryota</taxon>
        <taxon>Fungi</taxon>
        <taxon>Dikarya</taxon>
        <taxon>Ascomycota</taxon>
        <taxon>Pezizomycotina</taxon>
        <taxon>Sordariomycetes</taxon>
        <taxon>Hypocreomycetidae</taxon>
        <taxon>Hypocreales</taxon>
        <taxon>Hypocreaceae</taxon>
        <taxon>Trichoderma</taxon>
    </lineage>
</organism>
<dbReference type="GO" id="GO:0005739">
    <property type="term" value="C:mitochondrion"/>
    <property type="evidence" value="ECO:0007669"/>
    <property type="project" value="TreeGrafter"/>
</dbReference>
<dbReference type="RefSeq" id="XP_013953065.1">
    <property type="nucleotide sequence ID" value="XM_014097590.1"/>
</dbReference>
<dbReference type="eggNOG" id="KOG2367">
    <property type="taxonomic scope" value="Eukaryota"/>
</dbReference>
<comment type="caution">
    <text evidence="1">The sequence shown here is derived from an EMBL/GenBank/DDBJ whole genome shotgun (WGS) entry which is preliminary data.</text>
</comment>
<evidence type="ECO:0000313" key="1">
    <source>
        <dbReference type="EMBL" id="EHK18868.1"/>
    </source>
</evidence>
<dbReference type="HOGENOM" id="CLU_1408952_0_0_1"/>
<dbReference type="PANTHER" id="PTHR46911:SF1">
    <property type="entry name" value="2-ISOPROPYLMALATE SYNTHASE"/>
    <property type="match status" value="1"/>
</dbReference>
<reference evidence="1 2" key="1">
    <citation type="journal article" date="2011" name="Genome Biol.">
        <title>Comparative genome sequence analysis underscores mycoparasitism as the ancestral life style of Trichoderma.</title>
        <authorList>
            <person name="Kubicek C.P."/>
            <person name="Herrera-Estrella A."/>
            <person name="Seidl-Seiboth V."/>
            <person name="Martinez D.A."/>
            <person name="Druzhinina I.S."/>
            <person name="Thon M."/>
            <person name="Zeilinger S."/>
            <person name="Casas-Flores S."/>
            <person name="Horwitz B.A."/>
            <person name="Mukherjee P.K."/>
            <person name="Mukherjee M."/>
            <person name="Kredics L."/>
            <person name="Alcaraz L.D."/>
            <person name="Aerts A."/>
            <person name="Antal Z."/>
            <person name="Atanasova L."/>
            <person name="Cervantes-Badillo M.G."/>
            <person name="Challacombe J."/>
            <person name="Chertkov O."/>
            <person name="McCluskey K."/>
            <person name="Coulpier F."/>
            <person name="Deshpande N."/>
            <person name="von Doehren H."/>
            <person name="Ebbole D.J."/>
            <person name="Esquivel-Naranjo E.U."/>
            <person name="Fekete E."/>
            <person name="Flipphi M."/>
            <person name="Glaser F."/>
            <person name="Gomez-Rodriguez E.Y."/>
            <person name="Gruber S."/>
            <person name="Han C."/>
            <person name="Henrissat B."/>
            <person name="Hermosa R."/>
            <person name="Hernandez-Onate M."/>
            <person name="Karaffa L."/>
            <person name="Kosti I."/>
            <person name="Le Crom S."/>
            <person name="Lindquist E."/>
            <person name="Lucas S."/>
            <person name="Luebeck M."/>
            <person name="Luebeck P.S."/>
            <person name="Margeot A."/>
            <person name="Metz B."/>
            <person name="Misra M."/>
            <person name="Nevalainen H."/>
            <person name="Omann M."/>
            <person name="Packer N."/>
            <person name="Perrone G."/>
            <person name="Uresti-Rivera E.E."/>
            <person name="Salamov A."/>
            <person name="Schmoll M."/>
            <person name="Seiboth B."/>
            <person name="Shapiro H."/>
            <person name="Sukno S."/>
            <person name="Tamayo-Ramos J.A."/>
            <person name="Tisch D."/>
            <person name="Wiest A."/>
            <person name="Wilkinson H.H."/>
            <person name="Zhang M."/>
            <person name="Coutinho P.M."/>
            <person name="Kenerley C.M."/>
            <person name="Monte E."/>
            <person name="Baker S.E."/>
            <person name="Grigoriev I.V."/>
        </authorList>
    </citation>
    <scope>NUCLEOTIDE SEQUENCE [LARGE SCALE GENOMIC DNA]</scope>
    <source>
        <strain evidence="2">Gv29-8 / FGSC 10586</strain>
    </source>
</reference>
<protein>
    <submittedName>
        <fullName evidence="1">Uncharacterized protein</fullName>
    </submittedName>
</protein>
<dbReference type="VEuPathDB" id="FungiDB:TRIVIDRAFT_66894"/>
<dbReference type="STRING" id="413071.G9N3I4"/>
<dbReference type="Proteomes" id="UP000007115">
    <property type="component" value="Unassembled WGS sequence"/>
</dbReference>